<dbReference type="InterPro" id="IPR002110">
    <property type="entry name" value="Ankyrin_rpt"/>
</dbReference>
<evidence type="ECO:0000256" key="1">
    <source>
        <dbReference type="PROSITE-ProRule" id="PRU00023"/>
    </source>
</evidence>
<sequence length="187" mass="20059">MSQLLKEYPWLQSTKHSLGGDALYYAVLRNKGQPLDLIVSLLENYGFDVNTPTKVYGDAAIAAAAREGDARIVRYLLSKGAKLDTSASIRNPMFAAINGKAQDVMQILIDAGIDLSVKYYTDTMNGLDAAAFAAWNMDEAGLDLLAKHLGKGDPIAVQAIKVKAHADAASQILLAGPSDDELDEFEG</sequence>
<proteinExistence type="predicted"/>
<protein>
    <recommendedName>
        <fullName evidence="4">Ankyrin repeat domain-containing protein</fullName>
    </recommendedName>
</protein>
<accession>A0ABQ5V730</accession>
<reference evidence="2" key="2">
    <citation type="submission" date="2023-01" db="EMBL/GenBank/DDBJ databases">
        <title>Draft genome sequence of Algimonas ampicilliniresistens strain NBRC 108219.</title>
        <authorList>
            <person name="Sun Q."/>
            <person name="Mori K."/>
        </authorList>
    </citation>
    <scope>NUCLEOTIDE SEQUENCE</scope>
    <source>
        <strain evidence="2">NBRC 108219</strain>
    </source>
</reference>
<dbReference type="PROSITE" id="PS50088">
    <property type="entry name" value="ANK_REPEAT"/>
    <property type="match status" value="1"/>
</dbReference>
<gene>
    <name evidence="2" type="ORF">GCM10007853_04030</name>
</gene>
<reference evidence="2" key="1">
    <citation type="journal article" date="2014" name="Int. J. Syst. Evol. Microbiol.">
        <title>Complete genome of a new Firmicutes species belonging to the dominant human colonic microbiota ('Ruminococcus bicirculans') reveals two chromosomes and a selective capacity to utilize plant glucans.</title>
        <authorList>
            <consortium name="NISC Comparative Sequencing Program"/>
            <person name="Wegmann U."/>
            <person name="Louis P."/>
            <person name="Goesmann A."/>
            <person name="Henrissat B."/>
            <person name="Duncan S.H."/>
            <person name="Flint H.J."/>
        </authorList>
    </citation>
    <scope>NUCLEOTIDE SEQUENCE</scope>
    <source>
        <strain evidence="2">NBRC 108219</strain>
    </source>
</reference>
<dbReference type="Gene3D" id="1.25.40.20">
    <property type="entry name" value="Ankyrin repeat-containing domain"/>
    <property type="match status" value="1"/>
</dbReference>
<evidence type="ECO:0000313" key="3">
    <source>
        <dbReference type="Proteomes" id="UP001161391"/>
    </source>
</evidence>
<name>A0ABQ5V730_9PROT</name>
<dbReference type="PROSITE" id="PS50297">
    <property type="entry name" value="ANK_REP_REGION"/>
    <property type="match status" value="1"/>
</dbReference>
<dbReference type="SUPFAM" id="SSF48403">
    <property type="entry name" value="Ankyrin repeat"/>
    <property type="match status" value="1"/>
</dbReference>
<dbReference type="Proteomes" id="UP001161391">
    <property type="component" value="Unassembled WGS sequence"/>
</dbReference>
<dbReference type="EMBL" id="BSNK01000001">
    <property type="protein sequence ID" value="GLQ22529.1"/>
    <property type="molecule type" value="Genomic_DNA"/>
</dbReference>
<comment type="caution">
    <text evidence="2">The sequence shown here is derived from an EMBL/GenBank/DDBJ whole genome shotgun (WGS) entry which is preliminary data.</text>
</comment>
<keyword evidence="3" id="KW-1185">Reference proteome</keyword>
<feature type="repeat" description="ANK" evidence="1">
    <location>
        <begin position="56"/>
        <end position="88"/>
    </location>
</feature>
<keyword evidence="1" id="KW-0040">ANK repeat</keyword>
<organism evidence="2 3">
    <name type="scientific">Algimonas ampicilliniresistens</name>
    <dbReference type="NCBI Taxonomy" id="1298735"/>
    <lineage>
        <taxon>Bacteria</taxon>
        <taxon>Pseudomonadati</taxon>
        <taxon>Pseudomonadota</taxon>
        <taxon>Alphaproteobacteria</taxon>
        <taxon>Maricaulales</taxon>
        <taxon>Robiginitomaculaceae</taxon>
        <taxon>Algimonas</taxon>
    </lineage>
</organism>
<evidence type="ECO:0000313" key="2">
    <source>
        <dbReference type="EMBL" id="GLQ22529.1"/>
    </source>
</evidence>
<dbReference type="RefSeq" id="WP_284389424.1">
    <property type="nucleotide sequence ID" value="NZ_BSNK01000001.1"/>
</dbReference>
<dbReference type="InterPro" id="IPR036770">
    <property type="entry name" value="Ankyrin_rpt-contain_sf"/>
</dbReference>
<dbReference type="Pfam" id="PF12796">
    <property type="entry name" value="Ank_2"/>
    <property type="match status" value="1"/>
</dbReference>
<dbReference type="SMART" id="SM00248">
    <property type="entry name" value="ANK"/>
    <property type="match status" value="3"/>
</dbReference>
<evidence type="ECO:0008006" key="4">
    <source>
        <dbReference type="Google" id="ProtNLM"/>
    </source>
</evidence>